<accession>A0A8J2HRE0</accession>
<dbReference type="GO" id="GO:0016799">
    <property type="term" value="F:hydrolase activity, hydrolyzing N-glycosyl compounds"/>
    <property type="evidence" value="ECO:0007669"/>
    <property type="project" value="TreeGrafter"/>
</dbReference>
<organism evidence="1 2">
    <name type="scientific">Alternaria atra</name>
    <dbReference type="NCBI Taxonomy" id="119953"/>
    <lineage>
        <taxon>Eukaryota</taxon>
        <taxon>Fungi</taxon>
        <taxon>Dikarya</taxon>
        <taxon>Ascomycota</taxon>
        <taxon>Pezizomycotina</taxon>
        <taxon>Dothideomycetes</taxon>
        <taxon>Pleosporomycetidae</taxon>
        <taxon>Pleosporales</taxon>
        <taxon>Pleosporineae</taxon>
        <taxon>Pleosporaceae</taxon>
        <taxon>Alternaria</taxon>
        <taxon>Alternaria sect. Ulocladioides</taxon>
    </lineage>
</organism>
<dbReference type="RefSeq" id="XP_043163643.1">
    <property type="nucleotide sequence ID" value="XM_043307708.1"/>
</dbReference>
<dbReference type="NCBIfam" id="TIGR00730">
    <property type="entry name" value="Rossman fold protein, TIGR00730 family"/>
    <property type="match status" value="1"/>
</dbReference>
<evidence type="ECO:0008006" key="3">
    <source>
        <dbReference type="Google" id="ProtNLM"/>
    </source>
</evidence>
<dbReference type="InterPro" id="IPR005269">
    <property type="entry name" value="LOG"/>
</dbReference>
<dbReference type="EMBL" id="CAJRGZ010000009">
    <property type="protein sequence ID" value="CAG5137459.1"/>
    <property type="molecule type" value="Genomic_DNA"/>
</dbReference>
<dbReference type="Gene3D" id="3.40.50.450">
    <property type="match status" value="1"/>
</dbReference>
<dbReference type="Pfam" id="PF03641">
    <property type="entry name" value="Lysine_decarbox"/>
    <property type="match status" value="1"/>
</dbReference>
<dbReference type="GO" id="GO:0009691">
    <property type="term" value="P:cytokinin biosynthetic process"/>
    <property type="evidence" value="ECO:0007669"/>
    <property type="project" value="InterPro"/>
</dbReference>
<dbReference type="Proteomes" id="UP000676310">
    <property type="component" value="Unassembled WGS sequence"/>
</dbReference>
<dbReference type="GeneID" id="67011778"/>
<name>A0A8J2HRE0_9PLEO</name>
<proteinExistence type="predicted"/>
<evidence type="ECO:0000313" key="2">
    <source>
        <dbReference type="Proteomes" id="UP000676310"/>
    </source>
</evidence>
<dbReference type="AlphaFoldDB" id="A0A8J2HRE0"/>
<dbReference type="InterPro" id="IPR031100">
    <property type="entry name" value="LOG_fam"/>
</dbReference>
<protein>
    <recommendedName>
        <fullName evidence="3">Lysine decarboxylase-like protein</fullName>
    </recommendedName>
</protein>
<dbReference type="PANTHER" id="PTHR31223">
    <property type="entry name" value="LOG FAMILY PROTEIN YJL055W"/>
    <property type="match status" value="1"/>
</dbReference>
<dbReference type="SUPFAM" id="SSF102405">
    <property type="entry name" value="MCP/YpsA-like"/>
    <property type="match status" value="1"/>
</dbReference>
<comment type="caution">
    <text evidence="1">The sequence shown here is derived from an EMBL/GenBank/DDBJ whole genome shotgun (WGS) entry which is preliminary data.</text>
</comment>
<dbReference type="OrthoDB" id="414463at2759"/>
<dbReference type="PANTHER" id="PTHR31223:SF70">
    <property type="entry name" value="LOG FAMILY PROTEIN YJL055W"/>
    <property type="match status" value="1"/>
</dbReference>
<keyword evidence="2" id="KW-1185">Reference proteome</keyword>
<sequence>MAGLVAGARKKPVVCVFCGASTGSSPLHIKAAHSLAGALHEAGVNLVYGGGTVGLMGEIARTLVALAGPDSVHGIIPEPLVKFENADPSSPLGHCITESIYGRTTIVEDMHTRKRLMVEEVIRGGPGGGFVALSGGYGTFEELMEITTWNQLGIHSMPIVAFSVDHYWSALMSWVRAAVGKGFVKEANADIIREAHNAEEVMRCLASHQISKGRQNLAWAMSKL</sequence>
<dbReference type="GO" id="GO:0005829">
    <property type="term" value="C:cytosol"/>
    <property type="evidence" value="ECO:0007669"/>
    <property type="project" value="TreeGrafter"/>
</dbReference>
<evidence type="ECO:0000313" key="1">
    <source>
        <dbReference type="EMBL" id="CAG5137459.1"/>
    </source>
</evidence>
<reference evidence="1" key="1">
    <citation type="submission" date="2021-05" db="EMBL/GenBank/DDBJ databases">
        <authorList>
            <person name="Stam R."/>
        </authorList>
    </citation>
    <scope>NUCLEOTIDE SEQUENCE</scope>
    <source>
        <strain evidence="1">CS162</strain>
    </source>
</reference>
<gene>
    <name evidence="1" type="ORF">ALTATR162_LOCUS115</name>
</gene>